<evidence type="ECO:0000256" key="2">
    <source>
        <dbReference type="ARBA" id="ARBA00011044"/>
    </source>
</evidence>
<evidence type="ECO:0000256" key="4">
    <source>
        <dbReference type="ARBA" id="ARBA00022723"/>
    </source>
</evidence>
<evidence type="ECO:0000259" key="11">
    <source>
        <dbReference type="Pfam" id="PF12323"/>
    </source>
</evidence>
<feature type="domain" description="Probable transposase IS891/IS1136/IS1341" evidence="9">
    <location>
        <begin position="177"/>
        <end position="285"/>
    </location>
</feature>
<keyword evidence="3" id="KW-0815">Transposition</keyword>
<dbReference type="NCBIfam" id="NF040570">
    <property type="entry name" value="guided_TnpB"/>
    <property type="match status" value="1"/>
</dbReference>
<evidence type="ECO:0000256" key="1">
    <source>
        <dbReference type="ARBA" id="ARBA00008761"/>
    </source>
</evidence>
<feature type="region of interest" description="Disordered" evidence="8">
    <location>
        <begin position="387"/>
        <end position="417"/>
    </location>
</feature>
<keyword evidence="12" id="KW-0255">Endonuclease</keyword>
<comment type="similarity">
    <text evidence="1">In the C-terminal section; belongs to the transposase 35 family.</text>
</comment>
<evidence type="ECO:0000256" key="7">
    <source>
        <dbReference type="ARBA" id="ARBA00023172"/>
    </source>
</evidence>
<keyword evidence="5" id="KW-0862">Zinc</keyword>
<feature type="compositionally biased region" description="Basic and acidic residues" evidence="8">
    <location>
        <begin position="401"/>
        <end position="417"/>
    </location>
</feature>
<dbReference type="InterPro" id="IPR051399">
    <property type="entry name" value="RNA-guided_DNA_endo/Transpos"/>
</dbReference>
<organism evidence="12 13">
    <name type="scientific">Actinomadura livida</name>
    <dbReference type="NCBI Taxonomy" id="79909"/>
    <lineage>
        <taxon>Bacteria</taxon>
        <taxon>Bacillati</taxon>
        <taxon>Actinomycetota</taxon>
        <taxon>Actinomycetes</taxon>
        <taxon>Streptosporangiales</taxon>
        <taxon>Thermomonosporaceae</taxon>
        <taxon>Actinomadura</taxon>
    </lineage>
</organism>
<evidence type="ECO:0000256" key="6">
    <source>
        <dbReference type="ARBA" id="ARBA00023125"/>
    </source>
</evidence>
<dbReference type="Pfam" id="PF07282">
    <property type="entry name" value="Cas12f1-like_TNB"/>
    <property type="match status" value="1"/>
</dbReference>
<comment type="caution">
    <text evidence="12">The sequence shown here is derived from an EMBL/GenBank/DDBJ whole genome shotgun (WGS) entry which is preliminary data.</text>
</comment>
<dbReference type="InterPro" id="IPR001959">
    <property type="entry name" value="Transposase"/>
</dbReference>
<feature type="domain" description="Cas12f1-like TNB" evidence="10">
    <location>
        <begin position="297"/>
        <end position="364"/>
    </location>
</feature>
<evidence type="ECO:0000313" key="12">
    <source>
        <dbReference type="EMBL" id="GAA0559868.1"/>
    </source>
</evidence>
<keyword evidence="7" id="KW-0233">DNA recombination</keyword>
<dbReference type="InterPro" id="IPR010095">
    <property type="entry name" value="Cas12f1-like_TNB"/>
</dbReference>
<protein>
    <submittedName>
        <fullName evidence="12">RNA-guided endonuclease TnpB family protein</fullName>
    </submittedName>
</protein>
<dbReference type="EMBL" id="BAAAHD010000020">
    <property type="protein sequence ID" value="GAA0559868.1"/>
    <property type="molecule type" value="Genomic_DNA"/>
</dbReference>
<keyword evidence="4" id="KW-0479">Metal-binding</keyword>
<keyword evidence="6" id="KW-0238">DNA-binding</keyword>
<evidence type="ECO:0000256" key="5">
    <source>
        <dbReference type="ARBA" id="ARBA00022833"/>
    </source>
</evidence>
<gene>
    <name evidence="12" type="ORF">GCM10009546_22560</name>
</gene>
<keyword evidence="12" id="KW-0540">Nuclease</keyword>
<evidence type="ECO:0000256" key="8">
    <source>
        <dbReference type="SAM" id="MobiDB-lite"/>
    </source>
</evidence>
<evidence type="ECO:0000259" key="9">
    <source>
        <dbReference type="Pfam" id="PF01385"/>
    </source>
</evidence>
<evidence type="ECO:0000259" key="10">
    <source>
        <dbReference type="Pfam" id="PF07282"/>
    </source>
</evidence>
<sequence length="417" mass="47271">MYTMARKVKRGFKYRFYPTPEQATELARTFGCVRLVYNKALEERTRAYRSEGRQVSYTESSALLTQWKRTPGFEFLAERSSVPLQQALRHLQTAFTNFFTGRARYPVLKTRKRSRQSAEYTRSGFTYHDGHLKLAKMRTPLRVVWSRPLPVDATPSTVTVSRDRAGRWFVSLLCEDTIAELTPAGRSVGVDVGISSLATLSTGQKIANPRPERRARLRLTRVQRDLARKLPGSANQRKAQLRVARAHAQVADQRRDFLHKLTTRLVRENQTVAIEDLSVRSLMKNHSLARAISDAAWGEFRRMLEYKAEWYGRTLILVDRWFPSTKLCSECGHSSGTIPLPCRQWVCEFCGAGHDRDINAARNIIAAGPAERVNACGADVRPQGKLLSRRAISDETGSPAGDRRESPFSRDGEEVNT</sequence>
<keyword evidence="12" id="KW-0378">Hydrolase</keyword>
<evidence type="ECO:0000256" key="3">
    <source>
        <dbReference type="ARBA" id="ARBA00022578"/>
    </source>
</evidence>
<keyword evidence="13" id="KW-1185">Reference proteome</keyword>
<dbReference type="NCBIfam" id="TIGR01766">
    <property type="entry name" value="IS200/IS605 family accessory protein TnpB-like domain"/>
    <property type="match status" value="1"/>
</dbReference>
<dbReference type="Proteomes" id="UP001501427">
    <property type="component" value="Unassembled WGS sequence"/>
</dbReference>
<feature type="domain" description="Transposase putative helix-turn-helix" evidence="11">
    <location>
        <begin position="4"/>
        <end position="52"/>
    </location>
</feature>
<comment type="similarity">
    <text evidence="2">In the N-terminal section; belongs to the transposase 2 family.</text>
</comment>
<name>A0ABN1E620_9ACTN</name>
<dbReference type="PANTHER" id="PTHR30405">
    <property type="entry name" value="TRANSPOSASE"/>
    <property type="match status" value="1"/>
</dbReference>
<dbReference type="PANTHER" id="PTHR30405:SF25">
    <property type="entry name" value="RNA-GUIDED DNA ENDONUCLEASE INSQ-RELATED"/>
    <property type="match status" value="1"/>
</dbReference>
<proteinExistence type="inferred from homology"/>
<accession>A0ABN1E620</accession>
<reference evidence="12 13" key="1">
    <citation type="journal article" date="2019" name="Int. J. Syst. Evol. Microbiol.">
        <title>The Global Catalogue of Microorganisms (GCM) 10K type strain sequencing project: providing services to taxonomists for standard genome sequencing and annotation.</title>
        <authorList>
            <consortium name="The Broad Institute Genomics Platform"/>
            <consortium name="The Broad Institute Genome Sequencing Center for Infectious Disease"/>
            <person name="Wu L."/>
            <person name="Ma J."/>
        </authorList>
    </citation>
    <scope>NUCLEOTIDE SEQUENCE [LARGE SCALE GENOMIC DNA]</scope>
    <source>
        <strain evidence="12 13">JCM 10667</strain>
    </source>
</reference>
<dbReference type="Pfam" id="PF12323">
    <property type="entry name" value="HTH_OrfB_IS605"/>
    <property type="match status" value="1"/>
</dbReference>
<dbReference type="GO" id="GO:0004519">
    <property type="term" value="F:endonuclease activity"/>
    <property type="evidence" value="ECO:0007669"/>
    <property type="project" value="UniProtKB-KW"/>
</dbReference>
<dbReference type="InterPro" id="IPR021027">
    <property type="entry name" value="Transposase_put_HTH"/>
</dbReference>
<dbReference type="Pfam" id="PF01385">
    <property type="entry name" value="OrfB_IS605"/>
    <property type="match status" value="1"/>
</dbReference>
<evidence type="ECO:0000313" key="13">
    <source>
        <dbReference type="Proteomes" id="UP001501427"/>
    </source>
</evidence>